<reference evidence="4" key="1">
    <citation type="submission" date="2016-10" db="EMBL/GenBank/DDBJ databases">
        <authorList>
            <person name="Varghese N."/>
            <person name="Submissions S."/>
        </authorList>
    </citation>
    <scope>NUCLEOTIDE SEQUENCE [LARGE SCALE GENOMIC DNA]</scope>
    <source>
        <strain evidence="4">CGMCC 1.9108</strain>
    </source>
</reference>
<dbReference type="CDD" id="cd07814">
    <property type="entry name" value="SRPBCC_CalC_Aha1-like"/>
    <property type="match status" value="1"/>
</dbReference>
<dbReference type="InterPro" id="IPR023393">
    <property type="entry name" value="START-like_dom_sf"/>
</dbReference>
<keyword evidence="4" id="KW-1185">Reference proteome</keyword>
<dbReference type="SUPFAM" id="SSF55961">
    <property type="entry name" value="Bet v1-like"/>
    <property type="match status" value="1"/>
</dbReference>
<dbReference type="InterPro" id="IPR013538">
    <property type="entry name" value="ASHA1/2-like_C"/>
</dbReference>
<evidence type="ECO:0000259" key="2">
    <source>
        <dbReference type="Pfam" id="PF08327"/>
    </source>
</evidence>
<evidence type="ECO:0000313" key="4">
    <source>
        <dbReference type="Proteomes" id="UP000199628"/>
    </source>
</evidence>
<feature type="domain" description="Activator of Hsp90 ATPase homologue 1/2-like C-terminal" evidence="2">
    <location>
        <begin position="12"/>
        <end position="143"/>
    </location>
</feature>
<dbReference type="AlphaFoldDB" id="A0A1G6ND48"/>
<organism evidence="3 4">
    <name type="scientific">Ruegeria marina</name>
    <dbReference type="NCBI Taxonomy" id="639004"/>
    <lineage>
        <taxon>Bacteria</taxon>
        <taxon>Pseudomonadati</taxon>
        <taxon>Pseudomonadota</taxon>
        <taxon>Alphaproteobacteria</taxon>
        <taxon>Rhodobacterales</taxon>
        <taxon>Roseobacteraceae</taxon>
        <taxon>Ruegeria</taxon>
    </lineage>
</organism>
<name>A0A1G6ND48_9RHOB</name>
<evidence type="ECO:0000256" key="1">
    <source>
        <dbReference type="ARBA" id="ARBA00006817"/>
    </source>
</evidence>
<dbReference type="Gene3D" id="3.30.530.20">
    <property type="match status" value="1"/>
</dbReference>
<dbReference type="Pfam" id="PF08327">
    <property type="entry name" value="AHSA1"/>
    <property type="match status" value="1"/>
</dbReference>
<protein>
    <submittedName>
        <fullName evidence="3">Uncharacterized conserved protein YndB, AHSA1/START domain</fullName>
    </submittedName>
</protein>
<accession>A0A1G6ND48</accession>
<comment type="similarity">
    <text evidence="1">Belongs to the AHA1 family.</text>
</comment>
<gene>
    <name evidence="3" type="ORF">SAMN04488239_10389</name>
</gene>
<dbReference type="OrthoDB" id="9805228at2"/>
<dbReference type="STRING" id="639004.SAMN04488239_10389"/>
<evidence type="ECO:0000313" key="3">
    <source>
        <dbReference type="EMBL" id="SDC65374.1"/>
    </source>
</evidence>
<dbReference type="Proteomes" id="UP000199628">
    <property type="component" value="Unassembled WGS sequence"/>
</dbReference>
<proteinExistence type="inferred from homology"/>
<sequence>MADLRLEREFAVTPEELFAWVSDGAKLLQWWGPEGLHVPVDQQELDFTRLGPWFSVMVNGEGQRYKVSGQVTQVKPPHSIGFTWGWHDDDDRRGPESHVMFTVEPCAKGARLILDHRELGDDEMSLRHEEGWTSSLRKLEAKLA</sequence>
<dbReference type="RefSeq" id="WP_093028375.1">
    <property type="nucleotide sequence ID" value="NZ_FMZV01000003.1"/>
</dbReference>
<dbReference type="EMBL" id="FMZV01000003">
    <property type="protein sequence ID" value="SDC65374.1"/>
    <property type="molecule type" value="Genomic_DNA"/>
</dbReference>